<evidence type="ECO:0000313" key="1">
    <source>
        <dbReference type="EMBL" id="KAH6948541.1"/>
    </source>
</evidence>
<reference evidence="1" key="1">
    <citation type="submission" date="2020-05" db="EMBL/GenBank/DDBJ databases">
        <title>Large-scale comparative analyses of tick genomes elucidate their genetic diversity and vector capacities.</title>
        <authorList>
            <person name="Jia N."/>
            <person name="Wang J."/>
            <person name="Shi W."/>
            <person name="Du L."/>
            <person name="Sun Y."/>
            <person name="Zhan W."/>
            <person name="Jiang J."/>
            <person name="Wang Q."/>
            <person name="Zhang B."/>
            <person name="Ji P."/>
            <person name="Sakyi L.B."/>
            <person name="Cui X."/>
            <person name="Yuan T."/>
            <person name="Jiang B."/>
            <person name="Yang W."/>
            <person name="Lam T.T.-Y."/>
            <person name="Chang Q."/>
            <person name="Ding S."/>
            <person name="Wang X."/>
            <person name="Zhu J."/>
            <person name="Ruan X."/>
            <person name="Zhao L."/>
            <person name="Wei J."/>
            <person name="Que T."/>
            <person name="Du C."/>
            <person name="Cheng J."/>
            <person name="Dai P."/>
            <person name="Han X."/>
            <person name="Huang E."/>
            <person name="Gao Y."/>
            <person name="Liu J."/>
            <person name="Shao H."/>
            <person name="Ye R."/>
            <person name="Li L."/>
            <person name="Wei W."/>
            <person name="Wang X."/>
            <person name="Wang C."/>
            <person name="Yang T."/>
            <person name="Huo Q."/>
            <person name="Li W."/>
            <person name="Guo W."/>
            <person name="Chen H."/>
            <person name="Zhou L."/>
            <person name="Ni X."/>
            <person name="Tian J."/>
            <person name="Zhou Y."/>
            <person name="Sheng Y."/>
            <person name="Liu T."/>
            <person name="Pan Y."/>
            <person name="Xia L."/>
            <person name="Li J."/>
            <person name="Zhao F."/>
            <person name="Cao W."/>
        </authorList>
    </citation>
    <scope>NUCLEOTIDE SEQUENCE</scope>
    <source>
        <strain evidence="1">Hyas-2018</strain>
    </source>
</reference>
<gene>
    <name evidence="1" type="ORF">HPB50_025037</name>
</gene>
<protein>
    <submittedName>
        <fullName evidence="1">Uncharacterized protein</fullName>
    </submittedName>
</protein>
<name>A0ACB7TN05_HYAAI</name>
<dbReference type="Proteomes" id="UP000821845">
    <property type="component" value="Chromosome 1"/>
</dbReference>
<evidence type="ECO:0000313" key="2">
    <source>
        <dbReference type="Proteomes" id="UP000821845"/>
    </source>
</evidence>
<keyword evidence="2" id="KW-1185">Reference proteome</keyword>
<dbReference type="EMBL" id="CM023481">
    <property type="protein sequence ID" value="KAH6948541.1"/>
    <property type="molecule type" value="Genomic_DNA"/>
</dbReference>
<sequence length="175" mass="19255">MKTAKATKLTCWEQYISAALGSKFAQQLSPTDLRTLGFCVPPVCQRRRQMTSQTEKLCQEVINPTGNGVIESDETFLECALCEQDVPVTGEMADAEIIQTATNGGNGGDDGDDEPPREMPTSAEMRKLLYLLQNKVKCSIGKDRLMRCVKQLEDAFLGPSTTAKQTSIRQFLSAK</sequence>
<accession>A0ACB7TN05</accession>
<organism evidence="1 2">
    <name type="scientific">Hyalomma asiaticum</name>
    <name type="common">Tick</name>
    <dbReference type="NCBI Taxonomy" id="266040"/>
    <lineage>
        <taxon>Eukaryota</taxon>
        <taxon>Metazoa</taxon>
        <taxon>Ecdysozoa</taxon>
        <taxon>Arthropoda</taxon>
        <taxon>Chelicerata</taxon>
        <taxon>Arachnida</taxon>
        <taxon>Acari</taxon>
        <taxon>Parasitiformes</taxon>
        <taxon>Ixodida</taxon>
        <taxon>Ixodoidea</taxon>
        <taxon>Ixodidae</taxon>
        <taxon>Hyalomminae</taxon>
        <taxon>Hyalomma</taxon>
    </lineage>
</organism>
<proteinExistence type="predicted"/>
<comment type="caution">
    <text evidence="1">The sequence shown here is derived from an EMBL/GenBank/DDBJ whole genome shotgun (WGS) entry which is preliminary data.</text>
</comment>